<dbReference type="Gene3D" id="3.10.105.10">
    <property type="entry name" value="Dipeptide-binding Protein, Domain 3"/>
    <property type="match status" value="1"/>
</dbReference>
<dbReference type="OrthoDB" id="9796817at2"/>
<evidence type="ECO:0000259" key="2">
    <source>
        <dbReference type="Pfam" id="PF00496"/>
    </source>
</evidence>
<name>A0A5J5E0Q2_9BIFI</name>
<dbReference type="PANTHER" id="PTHR30290">
    <property type="entry name" value="PERIPLASMIC BINDING COMPONENT OF ABC TRANSPORTER"/>
    <property type="match status" value="1"/>
</dbReference>
<dbReference type="Proteomes" id="UP000374630">
    <property type="component" value="Unassembled WGS sequence"/>
</dbReference>
<evidence type="ECO:0000313" key="6">
    <source>
        <dbReference type="Proteomes" id="UP000374630"/>
    </source>
</evidence>
<dbReference type="GO" id="GO:1904680">
    <property type="term" value="F:peptide transmembrane transporter activity"/>
    <property type="evidence" value="ECO:0007669"/>
    <property type="project" value="TreeGrafter"/>
</dbReference>
<dbReference type="SUPFAM" id="SSF53850">
    <property type="entry name" value="Periplasmic binding protein-like II"/>
    <property type="match status" value="1"/>
</dbReference>
<gene>
    <name evidence="4" type="ORF">EM848_08295</name>
    <name evidence="3" type="ORF">EMO90_05395</name>
</gene>
<dbReference type="AlphaFoldDB" id="A0A5J5E0Q2"/>
<feature type="domain" description="Solute-binding protein family 5" evidence="2">
    <location>
        <begin position="109"/>
        <end position="435"/>
    </location>
</feature>
<organism evidence="4 5">
    <name type="scientific">Bifidobacterium vespertilionis</name>
    <dbReference type="NCBI Taxonomy" id="2562524"/>
    <lineage>
        <taxon>Bacteria</taxon>
        <taxon>Bacillati</taxon>
        <taxon>Actinomycetota</taxon>
        <taxon>Actinomycetes</taxon>
        <taxon>Bifidobacteriales</taxon>
        <taxon>Bifidobacteriaceae</taxon>
        <taxon>Bifidobacterium</taxon>
    </lineage>
</organism>
<protein>
    <submittedName>
        <fullName evidence="4">ABC transporter substrate-binding protein</fullName>
    </submittedName>
</protein>
<keyword evidence="1" id="KW-1133">Transmembrane helix</keyword>
<dbReference type="InterPro" id="IPR000914">
    <property type="entry name" value="SBP_5_dom"/>
</dbReference>
<dbReference type="Pfam" id="PF00496">
    <property type="entry name" value="SBP_bac_5"/>
    <property type="match status" value="1"/>
</dbReference>
<dbReference type="EMBL" id="RZOA01000016">
    <property type="protein sequence ID" value="KAA8822711.1"/>
    <property type="molecule type" value="Genomic_DNA"/>
</dbReference>
<dbReference type="EMBL" id="RZNZ01000006">
    <property type="protein sequence ID" value="KAA8820903.1"/>
    <property type="molecule type" value="Genomic_DNA"/>
</dbReference>
<evidence type="ECO:0000313" key="4">
    <source>
        <dbReference type="EMBL" id="KAA8822711.1"/>
    </source>
</evidence>
<dbReference type="Gene3D" id="3.40.190.10">
    <property type="entry name" value="Periplasmic binding protein-like II"/>
    <property type="match status" value="1"/>
</dbReference>
<evidence type="ECO:0000256" key="1">
    <source>
        <dbReference type="SAM" id="Phobius"/>
    </source>
</evidence>
<dbReference type="InterPro" id="IPR039424">
    <property type="entry name" value="SBP_5"/>
</dbReference>
<comment type="caution">
    <text evidence="4">The sequence shown here is derived from an EMBL/GenBank/DDBJ whole genome shotgun (WGS) entry which is preliminary data.</text>
</comment>
<sequence>MQRKSGFRLPNGGVASFIVFIVMLAILSGLVWGGWTIMRGGAAAIPGLGRVIAGDHAPADDGSGGEVTVAVTTGSPQSLDIRTDASDAVEQALLGNVYETLVGRDGNNKLQPSIASGWEASDDGLTYTFHLNGGMKFSNGHTLDAGDVVWSLQQTVQNKYVQAAKLANLASVSNPDPSTVTITLTAPNPDLLWLLSGRDGIVYDSEAQFDYATQAIGSGPFTLESFTKDDALVLKRNASYWNAQAKAAAAKVTLRYVSDGTAAAKLLTDGTADALVQAPVSSLDALRSDGQITLAQGESNHRVMLGFNGKADSIFSEVHLRQGFGYVIDRQRIADEQGAAEPIGSPIGKLDPGWEDLTGLYPHDSAKAHSVLDYFGYRYRLRLVYPDRFGERIGQTIADELKSFGYPNVSVQMVDEDTWQTQVVQNRDFDMTILSLDEARDVFDLADPNLYLNYTDAQAEQLAAQAKAAVNDQQYDERLKALARRLSENAIGDFLYAEKPWVAWRGGASGMPVNFTDSFLPLRSVSKA</sequence>
<dbReference type="GO" id="GO:0043190">
    <property type="term" value="C:ATP-binding cassette (ABC) transporter complex"/>
    <property type="evidence" value="ECO:0007669"/>
    <property type="project" value="InterPro"/>
</dbReference>
<keyword evidence="6" id="KW-1185">Reference proteome</keyword>
<dbReference type="PIRSF" id="PIRSF002741">
    <property type="entry name" value="MppA"/>
    <property type="match status" value="1"/>
</dbReference>
<evidence type="ECO:0000313" key="3">
    <source>
        <dbReference type="EMBL" id="KAA8820903.1"/>
    </source>
</evidence>
<feature type="transmembrane region" description="Helical" evidence="1">
    <location>
        <begin position="12"/>
        <end position="35"/>
    </location>
</feature>
<keyword evidence="1" id="KW-0812">Transmembrane</keyword>
<reference evidence="5 6" key="1">
    <citation type="journal article" date="2019" name="Syst. Appl. Microbiol.">
        <title>Characterization of Bifidobacterium species in feaces of the Egyptian fruit bat: Description of B. vespertilionis sp. nov. and B. rousetti sp. nov.</title>
        <authorList>
            <person name="Modesto M."/>
            <person name="Satti M."/>
            <person name="Watanabe K."/>
            <person name="Puglisi E."/>
            <person name="Morelli L."/>
            <person name="Huang C.-H."/>
            <person name="Liou J.-S."/>
            <person name="Miyashita M."/>
            <person name="Tamura T."/>
            <person name="Saito S."/>
            <person name="Mori K."/>
            <person name="Huang L."/>
            <person name="Sciavilla P."/>
            <person name="Sandri C."/>
            <person name="Spiezio C."/>
            <person name="Vitali F."/>
            <person name="Cavalieri D."/>
            <person name="Perpetuini G."/>
            <person name="Tofalo R."/>
            <person name="Bonetti A."/>
            <person name="Arita M."/>
            <person name="Mattarelli P."/>
        </authorList>
    </citation>
    <scope>NUCLEOTIDE SEQUENCE [LARGE SCALE GENOMIC DNA]</scope>
    <source>
        <strain evidence="3 6">RST16</strain>
        <strain evidence="4 5">RST8</strain>
    </source>
</reference>
<proteinExistence type="predicted"/>
<dbReference type="RefSeq" id="WP_150354469.1">
    <property type="nucleotide sequence ID" value="NZ_RZNZ01000006.1"/>
</dbReference>
<evidence type="ECO:0000313" key="5">
    <source>
        <dbReference type="Proteomes" id="UP000345527"/>
    </source>
</evidence>
<dbReference type="GO" id="GO:0015833">
    <property type="term" value="P:peptide transport"/>
    <property type="evidence" value="ECO:0007669"/>
    <property type="project" value="TreeGrafter"/>
</dbReference>
<dbReference type="Proteomes" id="UP000345527">
    <property type="component" value="Unassembled WGS sequence"/>
</dbReference>
<keyword evidence="1" id="KW-0472">Membrane</keyword>
<dbReference type="InterPro" id="IPR030678">
    <property type="entry name" value="Peptide/Ni-bd"/>
</dbReference>
<dbReference type="GO" id="GO:0042597">
    <property type="term" value="C:periplasmic space"/>
    <property type="evidence" value="ECO:0007669"/>
    <property type="project" value="UniProtKB-ARBA"/>
</dbReference>
<accession>A0A5J5E0Q2</accession>